<evidence type="ECO:0000313" key="2">
    <source>
        <dbReference type="EMBL" id="GHF24614.1"/>
    </source>
</evidence>
<dbReference type="GO" id="GO:0006167">
    <property type="term" value="P:AMP biosynthetic process"/>
    <property type="evidence" value="ECO:0007669"/>
    <property type="project" value="TreeGrafter"/>
</dbReference>
<dbReference type="InterPro" id="IPR000086">
    <property type="entry name" value="NUDIX_hydrolase_dom"/>
</dbReference>
<accession>A0A8J3M396</accession>
<reference evidence="2" key="2">
    <citation type="submission" date="2020-09" db="EMBL/GenBank/DDBJ databases">
        <authorList>
            <person name="Sun Q."/>
            <person name="Zhou Y."/>
        </authorList>
    </citation>
    <scope>NUCLEOTIDE SEQUENCE</scope>
    <source>
        <strain evidence="2">CGMCC 1.16548</strain>
    </source>
</reference>
<proteinExistence type="predicted"/>
<dbReference type="Proteomes" id="UP000617531">
    <property type="component" value="Unassembled WGS sequence"/>
</dbReference>
<dbReference type="GO" id="GO:0004081">
    <property type="term" value="F:bis(5'-nucleosyl)-tetraphosphatase (asymmetrical) activity"/>
    <property type="evidence" value="ECO:0007669"/>
    <property type="project" value="TreeGrafter"/>
</dbReference>
<keyword evidence="3" id="KW-1185">Reference proteome</keyword>
<comment type="caution">
    <text evidence="2">The sequence shown here is derived from an EMBL/GenBank/DDBJ whole genome shotgun (WGS) entry which is preliminary data.</text>
</comment>
<dbReference type="GO" id="GO:0006754">
    <property type="term" value="P:ATP biosynthetic process"/>
    <property type="evidence" value="ECO:0007669"/>
    <property type="project" value="TreeGrafter"/>
</dbReference>
<name>A0A8J3M396_9MICO</name>
<gene>
    <name evidence="2" type="ORF">GCM10011600_27150</name>
</gene>
<dbReference type="InterPro" id="IPR015797">
    <property type="entry name" value="NUDIX_hydrolase-like_dom_sf"/>
</dbReference>
<dbReference type="CDD" id="cd04662">
    <property type="entry name" value="NUDIX_Hydrolase"/>
    <property type="match status" value="1"/>
</dbReference>
<reference evidence="2" key="1">
    <citation type="journal article" date="2014" name="Int. J. Syst. Evol. Microbiol.">
        <title>Complete genome sequence of Corynebacterium casei LMG S-19264T (=DSM 44701T), isolated from a smear-ripened cheese.</title>
        <authorList>
            <consortium name="US DOE Joint Genome Institute (JGI-PGF)"/>
            <person name="Walter F."/>
            <person name="Albersmeier A."/>
            <person name="Kalinowski J."/>
            <person name="Ruckert C."/>
        </authorList>
    </citation>
    <scope>NUCLEOTIDE SEQUENCE</scope>
    <source>
        <strain evidence="2">CGMCC 1.16548</strain>
    </source>
</reference>
<organism evidence="2 3">
    <name type="scientific">Pseudolysinimonas yzui</name>
    <dbReference type="NCBI Taxonomy" id="2708254"/>
    <lineage>
        <taxon>Bacteria</taxon>
        <taxon>Bacillati</taxon>
        <taxon>Actinomycetota</taxon>
        <taxon>Actinomycetes</taxon>
        <taxon>Micrococcales</taxon>
        <taxon>Microbacteriaceae</taxon>
        <taxon>Pseudolysinimonas</taxon>
    </lineage>
</organism>
<protein>
    <submittedName>
        <fullName evidence="2">DNA mismatch repair protein MutT</fullName>
    </submittedName>
</protein>
<evidence type="ECO:0000313" key="3">
    <source>
        <dbReference type="Proteomes" id="UP000617531"/>
    </source>
</evidence>
<dbReference type="PANTHER" id="PTHR21340">
    <property type="entry name" value="DIADENOSINE 5,5-P1,P4-TETRAPHOSPHATE PYROPHOSPHOHYDROLASE MUTT"/>
    <property type="match status" value="1"/>
</dbReference>
<sequence>MSVRSAGILLWRDRGSEREVWIAHMGGPFWARKEDRAWSIPKGELDPDDDPLEAARREFAEEMGVPAPALEYVELGEYRYSSGKTVTVFAADGGSFDLAEIHSNLFEVEWPPRSGLRQSFPEVDRAEWNGIELARRRLVAGQVPMLDDLPAPASAGA</sequence>
<dbReference type="Gene3D" id="3.90.79.10">
    <property type="entry name" value="Nucleoside Triphosphate Pyrophosphohydrolase"/>
    <property type="match status" value="1"/>
</dbReference>
<dbReference type="InterPro" id="IPR051325">
    <property type="entry name" value="Nudix_hydrolase_domain"/>
</dbReference>
<feature type="domain" description="Nudix hydrolase" evidence="1">
    <location>
        <begin position="1"/>
        <end position="151"/>
    </location>
</feature>
<dbReference type="EMBL" id="BNAI01000008">
    <property type="protein sequence ID" value="GHF24614.1"/>
    <property type="molecule type" value="Genomic_DNA"/>
</dbReference>
<dbReference type="PANTHER" id="PTHR21340:SF7">
    <property type="entry name" value="NUDIX HYDROLASE DOMAIN-CONTAINING PROTEIN"/>
    <property type="match status" value="1"/>
</dbReference>
<dbReference type="RefSeq" id="WP_191284076.1">
    <property type="nucleotide sequence ID" value="NZ_BNAI01000008.1"/>
</dbReference>
<dbReference type="SUPFAM" id="SSF55811">
    <property type="entry name" value="Nudix"/>
    <property type="match status" value="1"/>
</dbReference>
<dbReference type="AlphaFoldDB" id="A0A8J3M396"/>
<evidence type="ECO:0000259" key="1">
    <source>
        <dbReference type="PROSITE" id="PS51462"/>
    </source>
</evidence>
<dbReference type="PROSITE" id="PS51462">
    <property type="entry name" value="NUDIX"/>
    <property type="match status" value="1"/>
</dbReference>
<dbReference type="Pfam" id="PF00293">
    <property type="entry name" value="NUDIX"/>
    <property type="match status" value="1"/>
</dbReference>